<comment type="caution">
    <text evidence="5">The sequence shown here is derived from an EMBL/GenBank/DDBJ whole genome shotgun (WGS) entry which is preliminary data.</text>
</comment>
<organism evidence="5 6">
    <name type="scientific">Corynebacterium renale</name>
    <dbReference type="NCBI Taxonomy" id="1724"/>
    <lineage>
        <taxon>Bacteria</taxon>
        <taxon>Bacillati</taxon>
        <taxon>Actinomycetota</taxon>
        <taxon>Actinomycetes</taxon>
        <taxon>Mycobacteriales</taxon>
        <taxon>Corynebacteriaceae</taxon>
        <taxon>Corynebacterium</taxon>
    </lineage>
</organism>
<dbReference type="CDD" id="cd03673">
    <property type="entry name" value="NUDIX_Ap6A_hydrolase"/>
    <property type="match status" value="1"/>
</dbReference>
<evidence type="ECO:0000256" key="1">
    <source>
        <dbReference type="ARBA" id="ARBA00005582"/>
    </source>
</evidence>
<dbReference type="GO" id="GO:0004081">
    <property type="term" value="F:bis(5'-nucleosyl)-tetraphosphatase (asymmetrical) activity"/>
    <property type="evidence" value="ECO:0007669"/>
    <property type="project" value="TreeGrafter"/>
</dbReference>
<dbReference type="CDD" id="cd07067">
    <property type="entry name" value="HP_PGM_like"/>
    <property type="match status" value="1"/>
</dbReference>
<evidence type="ECO:0000259" key="4">
    <source>
        <dbReference type="PROSITE" id="PS51462"/>
    </source>
</evidence>
<evidence type="ECO:0000313" key="6">
    <source>
        <dbReference type="Proteomes" id="UP000221653"/>
    </source>
</evidence>
<dbReference type="PRINTS" id="PR00502">
    <property type="entry name" value="NUDIXFAMILY"/>
</dbReference>
<dbReference type="InterPro" id="IPR015797">
    <property type="entry name" value="NUDIX_hydrolase-like_dom_sf"/>
</dbReference>
<dbReference type="Pfam" id="PF00293">
    <property type="entry name" value="NUDIX"/>
    <property type="match status" value="1"/>
</dbReference>
<feature type="domain" description="Nudix hydrolase" evidence="4">
    <location>
        <begin position="37"/>
        <end position="162"/>
    </location>
</feature>
<evidence type="ECO:0000256" key="3">
    <source>
        <dbReference type="RuleBase" id="RU003476"/>
    </source>
</evidence>
<dbReference type="PROSITE" id="PS00893">
    <property type="entry name" value="NUDIX_BOX"/>
    <property type="match status" value="1"/>
</dbReference>
<dbReference type="PANTHER" id="PTHR21340">
    <property type="entry name" value="DIADENOSINE 5,5-P1,P4-TETRAPHOSPHATE PYROPHOSPHOHYDROLASE MUTT"/>
    <property type="match status" value="1"/>
</dbReference>
<dbReference type="InterPro" id="IPR029033">
    <property type="entry name" value="His_PPase_superfam"/>
</dbReference>
<reference evidence="5 6" key="1">
    <citation type="submission" date="2017-10" db="EMBL/GenBank/DDBJ databases">
        <title>Sequencing the genomes of 1000 actinobacteria strains.</title>
        <authorList>
            <person name="Klenk H.-P."/>
        </authorList>
    </citation>
    <scope>NUCLEOTIDE SEQUENCE [LARGE SCALE GENOMIC DNA]</scope>
    <source>
        <strain evidence="5 6">DSM 20688</strain>
    </source>
</reference>
<keyword evidence="2 3" id="KW-0378">Hydrolase</keyword>
<keyword evidence="6" id="KW-1185">Reference proteome</keyword>
<sequence>MIEAMQMRETTKDAAASIVMTGRYQKVPRNPGAAYTRPILAAGAVMWRHHNGRAEVALIHRPRYNDWSLPKGKVDKGENLPATAVREILEETGYPVRLGKLLGHVTYPVKNNTKVVYYWTAKVTGEQVATDDEADELRWLPVDEAQELLSYELDHMILAQAQRRFDNPTDTRMILVRHGRAGERSEWEGPDDARPLDPKGRDQAQGLVSVLEAYQPTALYTAAPDRCVQTVLPASKALGVRLTIDPLLGDDAFASSPAATEERYRQLIAAGGTPVVCAQGAVIPGILEALAAEADFTLPHTHTKKGAAWVLSFRDGVLSGADYLRSALPVK</sequence>
<dbReference type="InterPro" id="IPR051325">
    <property type="entry name" value="Nudix_hydrolase_domain"/>
</dbReference>
<dbReference type="PANTHER" id="PTHR21340:SF0">
    <property type="entry name" value="BIS(5'-NUCLEOSYL)-TETRAPHOSPHATASE [ASYMMETRICAL]"/>
    <property type="match status" value="1"/>
</dbReference>
<dbReference type="Pfam" id="PF00300">
    <property type="entry name" value="His_Phos_1"/>
    <property type="match status" value="1"/>
</dbReference>
<dbReference type="Gene3D" id="3.90.79.10">
    <property type="entry name" value="Nucleoside Triphosphate Pyrophosphohydrolase"/>
    <property type="match status" value="1"/>
</dbReference>
<name>A0A2A9DSC1_9CORY</name>
<dbReference type="PROSITE" id="PS51462">
    <property type="entry name" value="NUDIX"/>
    <property type="match status" value="1"/>
</dbReference>
<comment type="similarity">
    <text evidence="1 3">Belongs to the Nudix hydrolase family.</text>
</comment>
<dbReference type="InterPro" id="IPR020476">
    <property type="entry name" value="Nudix_hydrolase"/>
</dbReference>
<dbReference type="Gene3D" id="3.40.50.1240">
    <property type="entry name" value="Phosphoglycerate mutase-like"/>
    <property type="match status" value="1"/>
</dbReference>
<dbReference type="InterPro" id="IPR013078">
    <property type="entry name" value="His_Pase_superF_clade-1"/>
</dbReference>
<dbReference type="Proteomes" id="UP000221653">
    <property type="component" value="Unassembled WGS sequence"/>
</dbReference>
<dbReference type="SUPFAM" id="SSF55811">
    <property type="entry name" value="Nudix"/>
    <property type="match status" value="1"/>
</dbReference>
<dbReference type="SMART" id="SM00855">
    <property type="entry name" value="PGAM"/>
    <property type="match status" value="1"/>
</dbReference>
<dbReference type="GO" id="GO:0006167">
    <property type="term" value="P:AMP biosynthetic process"/>
    <property type="evidence" value="ECO:0007669"/>
    <property type="project" value="TreeGrafter"/>
</dbReference>
<proteinExistence type="inferred from homology"/>
<dbReference type="InterPro" id="IPR020084">
    <property type="entry name" value="NUDIX_hydrolase_CS"/>
</dbReference>
<evidence type="ECO:0000256" key="2">
    <source>
        <dbReference type="ARBA" id="ARBA00022801"/>
    </source>
</evidence>
<dbReference type="GO" id="GO:0006754">
    <property type="term" value="P:ATP biosynthetic process"/>
    <property type="evidence" value="ECO:0007669"/>
    <property type="project" value="TreeGrafter"/>
</dbReference>
<accession>A0A2A9DSC1</accession>
<gene>
    <name evidence="5" type="ORF">ATK06_1956</name>
</gene>
<dbReference type="OrthoDB" id="4287477at2"/>
<dbReference type="AlphaFoldDB" id="A0A2A9DSC1"/>
<dbReference type="InterPro" id="IPR000086">
    <property type="entry name" value="NUDIX_hydrolase_dom"/>
</dbReference>
<evidence type="ECO:0000313" key="5">
    <source>
        <dbReference type="EMBL" id="PFG28830.1"/>
    </source>
</evidence>
<dbReference type="EMBL" id="PDJF01000001">
    <property type="protein sequence ID" value="PFG28830.1"/>
    <property type="molecule type" value="Genomic_DNA"/>
</dbReference>
<dbReference type="STRING" id="1724.GCA_001044175_00925"/>
<dbReference type="SUPFAM" id="SSF53254">
    <property type="entry name" value="Phosphoglycerate mutase-like"/>
    <property type="match status" value="1"/>
</dbReference>
<protein>
    <submittedName>
        <fullName evidence="5">8-oxo-dGTP diphosphatase</fullName>
    </submittedName>
</protein>